<feature type="transmembrane region" description="Helical" evidence="1">
    <location>
        <begin position="202"/>
        <end position="219"/>
    </location>
</feature>
<keyword evidence="1" id="KW-0812">Transmembrane</keyword>
<dbReference type="PATRIC" id="fig|1216932.3.peg.761"/>
<feature type="transmembrane region" description="Helical" evidence="1">
    <location>
        <begin position="20"/>
        <end position="36"/>
    </location>
</feature>
<feature type="transmembrane region" description="Helical" evidence="1">
    <location>
        <begin position="90"/>
        <end position="113"/>
    </location>
</feature>
<dbReference type="HOGENOM" id="CLU_661666_0_0_9"/>
<name>W6SE86_9CLOT</name>
<keyword evidence="3" id="KW-1185">Reference proteome</keyword>
<dbReference type="STRING" id="1216932.CM240_0775"/>
<dbReference type="EMBL" id="HG917868">
    <property type="protein sequence ID" value="CDM67940.1"/>
    <property type="molecule type" value="Genomic_DNA"/>
</dbReference>
<evidence type="ECO:0000313" key="2">
    <source>
        <dbReference type="EMBL" id="CDM67940.1"/>
    </source>
</evidence>
<dbReference type="Proteomes" id="UP000019426">
    <property type="component" value="Chromosome M2/40_rep1"/>
</dbReference>
<feature type="transmembrane region" description="Helical" evidence="1">
    <location>
        <begin position="249"/>
        <end position="267"/>
    </location>
</feature>
<accession>W6SE86</accession>
<protein>
    <submittedName>
        <fullName evidence="2">Putative membrane protein</fullName>
    </submittedName>
</protein>
<feature type="transmembrane region" description="Helical" evidence="1">
    <location>
        <begin position="225"/>
        <end position="242"/>
    </location>
</feature>
<dbReference type="OrthoDB" id="1910343at2"/>
<keyword evidence="1" id="KW-0472">Membrane</keyword>
<organism evidence="2 3">
    <name type="scientific">Clostridium bornimense</name>
    <dbReference type="NCBI Taxonomy" id="1216932"/>
    <lineage>
        <taxon>Bacteria</taxon>
        <taxon>Bacillati</taxon>
        <taxon>Bacillota</taxon>
        <taxon>Clostridia</taxon>
        <taxon>Eubacteriales</taxon>
        <taxon>Clostridiaceae</taxon>
        <taxon>Clostridium</taxon>
    </lineage>
</organism>
<feature type="transmembrane region" description="Helical" evidence="1">
    <location>
        <begin position="134"/>
        <end position="154"/>
    </location>
</feature>
<evidence type="ECO:0000313" key="3">
    <source>
        <dbReference type="Proteomes" id="UP000019426"/>
    </source>
</evidence>
<dbReference type="eggNOG" id="ENOG50327HN">
    <property type="taxonomic scope" value="Bacteria"/>
</dbReference>
<feature type="transmembrane region" description="Helical" evidence="1">
    <location>
        <begin position="350"/>
        <end position="369"/>
    </location>
</feature>
<dbReference type="RefSeq" id="WP_044036618.1">
    <property type="nucleotide sequence ID" value="NZ_HG917868.1"/>
</dbReference>
<dbReference type="AlphaFoldDB" id="W6SE86"/>
<feature type="transmembrane region" description="Helical" evidence="1">
    <location>
        <begin position="376"/>
        <end position="394"/>
    </location>
</feature>
<reference evidence="2 3" key="1">
    <citation type="submission" date="2013-11" db="EMBL/GenBank/DDBJ databases">
        <title>Complete genome sequence of Clostridum sp. M2/40.</title>
        <authorList>
            <person name="Wibberg D."/>
            <person name="Puehler A."/>
            <person name="Schlueter A."/>
        </authorList>
    </citation>
    <scope>NUCLEOTIDE SEQUENCE [LARGE SCALE GENOMIC DNA]</scope>
    <source>
        <strain evidence="3">M2/40</strain>
    </source>
</reference>
<sequence length="426" mass="50068">MEEVIIERESDKSVNFIEKFIIYILIFNLLFERWMLSIDLNKYIYLIIGCYIVYQYLFRGIEITKGVTFITLAFVIIISMNIMLHGWNNSFIRSLILYGVGSSIIIIFFLYMISYKEFYINNFFINKVRKIFNVYFIINIPIILRQLNNTYFLMRFYDNNPMYEDHITGLIGSSGTHRLTLYWIALVVMNISYYMKERKKSTLYLTIFQIIFMVVISAQNDNTCFYLLFPLIVIQVIIYYEIKEKTSRFKSIIILLGIIVSLCYIISSNSEIGEFLNTRVKGKVLQLTGNIDQYDNQNEEEERIELFKYSLNYGNGYTSGMGIGTVKYADPAMPSHFGMSEISIKVYEGGIVYFSYLIILYSYLLFHIFSMRNLSVFLLIVMNFTILAFYTQVFKCSQLIIPLVFICLSLRNNNEEEGVINESTNQ</sequence>
<feature type="transmembrane region" description="Helical" evidence="1">
    <location>
        <begin position="66"/>
        <end position="84"/>
    </location>
</feature>
<gene>
    <name evidence="2" type="ORF">CM240_0775</name>
</gene>
<evidence type="ECO:0000256" key="1">
    <source>
        <dbReference type="SAM" id="Phobius"/>
    </source>
</evidence>
<proteinExistence type="predicted"/>
<feature type="transmembrane region" description="Helical" evidence="1">
    <location>
        <begin position="42"/>
        <end position="59"/>
    </location>
</feature>
<keyword evidence="1" id="KW-1133">Transmembrane helix</keyword>
<dbReference type="KEGG" id="clt:CM240_0775"/>